<dbReference type="InterPro" id="IPR012337">
    <property type="entry name" value="RNaseH-like_sf"/>
</dbReference>
<evidence type="ECO:0000313" key="11">
    <source>
        <dbReference type="EMBL" id="GJT26754.1"/>
    </source>
</evidence>
<protein>
    <submittedName>
        <fullName evidence="11">Zinc finger BED domain-containing protein RICESLEEPER 2-like protein</fullName>
    </submittedName>
</protein>
<dbReference type="PANTHER" id="PTHR46481">
    <property type="entry name" value="ZINC FINGER BED DOMAIN-CONTAINING PROTEIN 4"/>
    <property type="match status" value="1"/>
</dbReference>
<organism evidence="11 12">
    <name type="scientific">Tanacetum coccineum</name>
    <dbReference type="NCBI Taxonomy" id="301880"/>
    <lineage>
        <taxon>Eukaryota</taxon>
        <taxon>Viridiplantae</taxon>
        <taxon>Streptophyta</taxon>
        <taxon>Embryophyta</taxon>
        <taxon>Tracheophyta</taxon>
        <taxon>Spermatophyta</taxon>
        <taxon>Magnoliopsida</taxon>
        <taxon>eudicotyledons</taxon>
        <taxon>Gunneridae</taxon>
        <taxon>Pentapetalae</taxon>
        <taxon>asterids</taxon>
        <taxon>campanulids</taxon>
        <taxon>Asterales</taxon>
        <taxon>Asteraceae</taxon>
        <taxon>Asteroideae</taxon>
        <taxon>Anthemideae</taxon>
        <taxon>Anthemidinae</taxon>
        <taxon>Tanacetum</taxon>
    </lineage>
</organism>
<dbReference type="Pfam" id="PF14372">
    <property type="entry name" value="hAT-like_RNase-H"/>
    <property type="match status" value="1"/>
</dbReference>
<name>A0ABQ5CPA4_9ASTR</name>
<evidence type="ECO:0000259" key="10">
    <source>
        <dbReference type="Pfam" id="PF14372"/>
    </source>
</evidence>
<evidence type="ECO:0000256" key="1">
    <source>
        <dbReference type="ARBA" id="ARBA00004123"/>
    </source>
</evidence>
<feature type="compositionally biased region" description="Basic and acidic residues" evidence="7">
    <location>
        <begin position="304"/>
        <end position="317"/>
    </location>
</feature>
<reference evidence="11" key="2">
    <citation type="submission" date="2022-01" db="EMBL/GenBank/DDBJ databases">
        <authorList>
            <person name="Yamashiro T."/>
            <person name="Shiraishi A."/>
            <person name="Satake H."/>
            <person name="Nakayama K."/>
        </authorList>
    </citation>
    <scope>NUCLEOTIDE SEQUENCE</scope>
</reference>
<feature type="domain" description="hAT-like transposase RNase-H fold" evidence="10">
    <location>
        <begin position="615"/>
        <end position="714"/>
    </location>
</feature>
<keyword evidence="3" id="KW-0863">Zinc-finger</keyword>
<dbReference type="EMBL" id="BQNB010014319">
    <property type="protein sequence ID" value="GJT26754.1"/>
    <property type="molecule type" value="Genomic_DNA"/>
</dbReference>
<keyword evidence="6" id="KW-0539">Nucleus</keyword>
<accession>A0ABQ5CPA4</accession>
<dbReference type="Pfam" id="PF05699">
    <property type="entry name" value="Dimer_Tnp_hAT"/>
    <property type="match status" value="1"/>
</dbReference>
<reference evidence="11" key="1">
    <citation type="journal article" date="2022" name="Int. J. Mol. Sci.">
        <title>Draft Genome of Tanacetum Coccineum: Genomic Comparison of Closely Related Tanacetum-Family Plants.</title>
        <authorList>
            <person name="Yamashiro T."/>
            <person name="Shiraishi A."/>
            <person name="Nakayama K."/>
            <person name="Satake H."/>
        </authorList>
    </citation>
    <scope>NUCLEOTIDE SEQUENCE</scope>
</reference>
<evidence type="ECO:0000313" key="12">
    <source>
        <dbReference type="Proteomes" id="UP001151760"/>
    </source>
</evidence>
<dbReference type="SUPFAM" id="SSF53098">
    <property type="entry name" value="Ribonuclease H-like"/>
    <property type="match status" value="1"/>
</dbReference>
<evidence type="ECO:0000256" key="5">
    <source>
        <dbReference type="ARBA" id="ARBA00023125"/>
    </source>
</evidence>
<dbReference type="Pfam" id="PF03732">
    <property type="entry name" value="Retrotrans_gag"/>
    <property type="match status" value="1"/>
</dbReference>
<evidence type="ECO:0000256" key="7">
    <source>
        <dbReference type="SAM" id="MobiDB-lite"/>
    </source>
</evidence>
<comment type="subcellular location">
    <subcellularLocation>
        <location evidence="1">Nucleus</location>
    </subcellularLocation>
</comment>
<dbReference type="InterPro" id="IPR005162">
    <property type="entry name" value="Retrotrans_gag_dom"/>
</dbReference>
<feature type="compositionally biased region" description="Acidic residues" evidence="7">
    <location>
        <begin position="318"/>
        <end position="332"/>
    </location>
</feature>
<dbReference type="InterPro" id="IPR025525">
    <property type="entry name" value="hAT-like_transposase_RNase-H"/>
</dbReference>
<proteinExistence type="predicted"/>
<feature type="region of interest" description="Disordered" evidence="7">
    <location>
        <begin position="294"/>
        <end position="344"/>
    </location>
</feature>
<keyword evidence="2" id="KW-0479">Metal-binding</keyword>
<sequence>MTHKKVADLDNEFEQFKNEFAQHRTYVDEQITTMQTMFTAELGAIRTELTAATSSITAAMERKHEELMKMLSSDGLPKDQATLGVAPTETYKAVNKLPKRPATIYKPNNDPKGLQVDDLGFPYFAYGDKPETSKLRNKGLKNIELREQLRAAVLCMEGQALSWFCLGQRFYVWEGLKRRLLERFQPSQEGTLYEQFLAITQEGSAREYVSLFETLAGQLVGIPEQVMEGTFIKGLRLGVETSRAAREKLEIGSALIIPIDFVLGTLWFAKNILMQDTGATNPVSPMYGSTTNPMQSGGENCAEVDGHSSEQSEHEYINLDDETVPTQDTNEDLGERDIGNNNGEDELELKRNCKTLPVIAPNAKYDANKMREAIASWLMVTEQPFSTVEDEMFIYMMKTANPLFGRISKPTAKADCFKVYEHEKKKLKALTNALSNISLTTDCWRSSHQKIEYMGKIFSISVDNAAYNDRVVKTLKTDFSRVKKLPCEGRLFHVRCCAHILNLLVKEGLSKISGVIDEVREAVKYINYSEARRQIFSNVAHQLQINDRKLMLDVLTRWNSTYDMLSLALNFIDVFPRHAEYEPHFSHLPSDEDWDNMTVVCEVLKVFKVCTNIISGSDYTTSNLYLKEVYKVKAIIDKSALSRNEFICDMVEAMKEKFDKYWGECHLLMAITAVLDPRMKMWYVKFCYKKIYPDVVADNAKEVSDALDHMFKEYVEMHDELVREAASHKIDLVEGAQIRDVEKCDKSELKMYLEEGLLEGHWGTKFNALEWWNVHQLKYPILSKMAKDVLAIPISTVASEATFSAGGRVIDPYRSALKSSTVEMLLCEGDWIRQNYGIKKKVKGMVAYVPLRVSWPGSIIVFSLVVKKTDGDVRCLMRS</sequence>
<evidence type="ECO:0000256" key="4">
    <source>
        <dbReference type="ARBA" id="ARBA00022833"/>
    </source>
</evidence>
<dbReference type="Proteomes" id="UP001151760">
    <property type="component" value="Unassembled WGS sequence"/>
</dbReference>
<evidence type="ECO:0000256" key="6">
    <source>
        <dbReference type="ARBA" id="ARBA00023242"/>
    </source>
</evidence>
<dbReference type="PANTHER" id="PTHR46481:SF10">
    <property type="entry name" value="ZINC FINGER BED DOMAIN-CONTAINING PROTEIN 39"/>
    <property type="match status" value="1"/>
</dbReference>
<feature type="domain" description="HAT C-terminal dimerisation" evidence="9">
    <location>
        <begin position="748"/>
        <end position="832"/>
    </location>
</feature>
<dbReference type="InterPro" id="IPR052035">
    <property type="entry name" value="ZnF_BED_domain_contain"/>
</dbReference>
<feature type="domain" description="Retrotransposon gag" evidence="8">
    <location>
        <begin position="151"/>
        <end position="236"/>
    </location>
</feature>
<comment type="caution">
    <text evidence="11">The sequence shown here is derived from an EMBL/GenBank/DDBJ whole genome shotgun (WGS) entry which is preliminary data.</text>
</comment>
<keyword evidence="12" id="KW-1185">Reference proteome</keyword>
<evidence type="ECO:0000259" key="9">
    <source>
        <dbReference type="Pfam" id="PF05699"/>
    </source>
</evidence>
<evidence type="ECO:0000256" key="2">
    <source>
        <dbReference type="ARBA" id="ARBA00022723"/>
    </source>
</evidence>
<evidence type="ECO:0000256" key="3">
    <source>
        <dbReference type="ARBA" id="ARBA00022771"/>
    </source>
</evidence>
<keyword evidence="5" id="KW-0238">DNA-binding</keyword>
<evidence type="ECO:0000259" key="8">
    <source>
        <dbReference type="Pfam" id="PF03732"/>
    </source>
</evidence>
<keyword evidence="4" id="KW-0862">Zinc</keyword>
<dbReference type="InterPro" id="IPR008906">
    <property type="entry name" value="HATC_C_dom"/>
</dbReference>
<gene>
    <name evidence="11" type="ORF">Tco_0907029</name>
</gene>